<dbReference type="Proteomes" id="UP001462502">
    <property type="component" value="Unassembled WGS sequence"/>
</dbReference>
<reference evidence="1 2" key="1">
    <citation type="submission" date="2024-05" db="EMBL/GenBank/DDBJ databases">
        <authorList>
            <person name="De Oliveira J.P."/>
            <person name="Noriler S.A."/>
            <person name="De Oliveira A.G."/>
            <person name="Sipoli D.S."/>
        </authorList>
    </citation>
    <scope>NUCLEOTIDE SEQUENCE [LARGE SCALE GENOMIC DNA]</scope>
    <source>
        <strain evidence="1 2">LABIM192</strain>
    </source>
</reference>
<organism evidence="1 2">
    <name type="scientific">Chromobacterium phragmitis</name>
    <dbReference type="NCBI Taxonomy" id="2202141"/>
    <lineage>
        <taxon>Bacteria</taxon>
        <taxon>Pseudomonadati</taxon>
        <taxon>Pseudomonadota</taxon>
        <taxon>Betaproteobacteria</taxon>
        <taxon>Neisseriales</taxon>
        <taxon>Chromobacteriaceae</taxon>
        <taxon>Chromobacterium</taxon>
    </lineage>
</organism>
<evidence type="ECO:0000313" key="1">
    <source>
        <dbReference type="EMBL" id="MEO9383428.1"/>
    </source>
</evidence>
<evidence type="ECO:0000313" key="2">
    <source>
        <dbReference type="Proteomes" id="UP001462502"/>
    </source>
</evidence>
<sequence>MNWPLRAEGSSTPSALKQQLPAMKVHIGELLLQNRSIGQLDMMARRDGSVWRMDPLKLVAPEGTLAGSML</sequence>
<keyword evidence="2" id="KW-1185">Reference proteome</keyword>
<dbReference type="EMBL" id="JBDXMI010000001">
    <property type="protein sequence ID" value="MEO9383428.1"/>
    <property type="molecule type" value="Genomic_DNA"/>
</dbReference>
<gene>
    <name evidence="1" type="ORF">ABI908_04750</name>
</gene>
<dbReference type="RefSeq" id="WP_347949685.1">
    <property type="nucleotide sequence ID" value="NZ_JBDXMI010000001.1"/>
</dbReference>
<protein>
    <submittedName>
        <fullName evidence="1">Uncharacterized protein</fullName>
    </submittedName>
</protein>
<accession>A0ABV0IQ60</accession>
<comment type="caution">
    <text evidence="1">The sequence shown here is derived from an EMBL/GenBank/DDBJ whole genome shotgun (WGS) entry which is preliminary data.</text>
</comment>
<feature type="non-terminal residue" evidence="1">
    <location>
        <position position="70"/>
    </location>
</feature>
<name>A0ABV0IQ60_9NEIS</name>
<proteinExistence type="predicted"/>